<keyword evidence="1" id="KW-1133">Transmembrane helix</keyword>
<protein>
    <submittedName>
        <fullName evidence="2">Uncharacterized protein</fullName>
    </submittedName>
</protein>
<proteinExistence type="predicted"/>
<sequence>MISRNLEELAGFALILLIAIEAIAFFSLLTGEDNGGQSDLWWLFKATSMGAAALWSLALLAN</sequence>
<dbReference type="AlphaFoldDB" id="A0AAD1FIH8"/>
<keyword evidence="1" id="KW-0472">Membrane</keyword>
<accession>A0AAD1FIH8</accession>
<dbReference type="EMBL" id="AP014863">
    <property type="protein sequence ID" value="BAU77427.1"/>
    <property type="molecule type" value="Genomic_DNA"/>
</dbReference>
<keyword evidence="1" id="KW-0812">Transmembrane</keyword>
<name>A0AAD1FIH8_METFU</name>
<evidence type="ECO:0000313" key="2">
    <source>
        <dbReference type="EMBL" id="BAU77427.1"/>
    </source>
</evidence>
<keyword evidence="3" id="KW-1185">Reference proteome</keyword>
<feature type="transmembrane region" description="Helical" evidence="1">
    <location>
        <begin position="41"/>
        <end position="61"/>
    </location>
</feature>
<keyword evidence="2" id="KW-0614">Plasmid</keyword>
<reference evidence="2 3" key="1">
    <citation type="journal article" date="2018" name="Int. J. Syst. Evol. Microbiol.">
        <title>Pseudomonas furukawaii sp. nov., a polychlorinated biphenyl-degrading bacterium isolated from biphenyl-contaminated soil in Japan.</title>
        <authorList>
            <person name="Kimura N."/>
            <person name="Watanabe T."/>
            <person name="Suenaga H."/>
            <person name="Fujihara H."/>
            <person name="Futagami T."/>
            <person name="Goto M."/>
            <person name="Hanada S."/>
            <person name="Hirose J."/>
        </authorList>
    </citation>
    <scope>NUCLEOTIDE SEQUENCE [LARGE SCALE GENOMIC DNA]</scope>
    <source>
        <strain evidence="3">DSM 10086 / NBRC 110670 / KF707</strain>
    </source>
</reference>
<dbReference type="KEGG" id="pfuw:KF707C_p380"/>
<gene>
    <name evidence="2" type="ORF">KF707C_p380</name>
</gene>
<organism evidence="2 3">
    <name type="scientific">Metapseudomonas furukawaii</name>
    <name type="common">Pseudomonas furukawaii</name>
    <dbReference type="NCBI Taxonomy" id="1149133"/>
    <lineage>
        <taxon>Bacteria</taxon>
        <taxon>Pseudomonadati</taxon>
        <taxon>Pseudomonadota</taxon>
        <taxon>Gammaproteobacteria</taxon>
        <taxon>Pseudomonadales</taxon>
        <taxon>Pseudomonadaceae</taxon>
        <taxon>Metapseudomonas</taxon>
    </lineage>
</organism>
<evidence type="ECO:0000313" key="3">
    <source>
        <dbReference type="Proteomes" id="UP000218554"/>
    </source>
</evidence>
<dbReference type="Proteomes" id="UP000218554">
    <property type="component" value="Plasmid pKF707"/>
</dbReference>
<feature type="transmembrane region" description="Helical" evidence="1">
    <location>
        <begin position="9"/>
        <end position="29"/>
    </location>
</feature>
<geneLocation type="plasmid" evidence="2 3">
    <name>pKF707</name>
</geneLocation>
<evidence type="ECO:0000256" key="1">
    <source>
        <dbReference type="SAM" id="Phobius"/>
    </source>
</evidence>